<feature type="transmembrane region" description="Helical" evidence="5">
    <location>
        <begin position="96"/>
        <end position="124"/>
    </location>
</feature>
<accession>A0A5K7X683</accession>
<evidence type="ECO:0000256" key="5">
    <source>
        <dbReference type="SAM" id="Phobius"/>
    </source>
</evidence>
<feature type="transmembrane region" description="Helical" evidence="5">
    <location>
        <begin position="29"/>
        <end position="51"/>
    </location>
</feature>
<evidence type="ECO:0000313" key="8">
    <source>
        <dbReference type="Proteomes" id="UP000326837"/>
    </source>
</evidence>
<dbReference type="Proteomes" id="UP000326837">
    <property type="component" value="Chromosome"/>
</dbReference>
<reference evidence="8" key="1">
    <citation type="submission" date="2019-10" db="EMBL/GenBank/DDBJ databases">
        <title>Lacipirellula parvula gen. nov., sp. nov., representing a lineage of planctomycetes widespread in freshwater anoxic habitats, and description of the family Lacipirellulaceae.</title>
        <authorList>
            <person name="Dedysh S.N."/>
            <person name="Kulichevskaya I.S."/>
            <person name="Beletsky A.V."/>
            <person name="Rakitin A.L."/>
            <person name="Mardanov A.V."/>
            <person name="Ivanova A.A."/>
            <person name="Saltykova V.X."/>
            <person name="Rijpstra W.I.C."/>
            <person name="Sinninghe Damste J.S."/>
            <person name="Ravin N.V."/>
        </authorList>
    </citation>
    <scope>NUCLEOTIDE SEQUENCE [LARGE SCALE GENOMIC DNA]</scope>
    <source>
        <strain evidence="8">PX69</strain>
    </source>
</reference>
<evidence type="ECO:0000256" key="1">
    <source>
        <dbReference type="ARBA" id="ARBA00004127"/>
    </source>
</evidence>
<evidence type="ECO:0000256" key="2">
    <source>
        <dbReference type="ARBA" id="ARBA00022692"/>
    </source>
</evidence>
<feature type="transmembrane region" description="Helical" evidence="5">
    <location>
        <begin position="262"/>
        <end position="295"/>
    </location>
</feature>
<gene>
    <name evidence="7" type="ORF">PLANPX_1640</name>
</gene>
<evidence type="ECO:0000259" key="6">
    <source>
        <dbReference type="SMART" id="SM00752"/>
    </source>
</evidence>
<dbReference type="InterPro" id="IPR011020">
    <property type="entry name" value="HTTM-like"/>
</dbReference>
<protein>
    <recommendedName>
        <fullName evidence="6">HTTM-like domain-containing protein</fullName>
    </recommendedName>
</protein>
<organism evidence="7 8">
    <name type="scientific">Lacipirellula parvula</name>
    <dbReference type="NCBI Taxonomy" id="2650471"/>
    <lineage>
        <taxon>Bacteria</taxon>
        <taxon>Pseudomonadati</taxon>
        <taxon>Planctomycetota</taxon>
        <taxon>Planctomycetia</taxon>
        <taxon>Pirellulales</taxon>
        <taxon>Lacipirellulaceae</taxon>
        <taxon>Lacipirellula</taxon>
    </lineage>
</organism>
<keyword evidence="8" id="KW-1185">Reference proteome</keyword>
<feature type="transmembrane region" description="Helical" evidence="5">
    <location>
        <begin position="180"/>
        <end position="199"/>
    </location>
</feature>
<evidence type="ECO:0000256" key="4">
    <source>
        <dbReference type="ARBA" id="ARBA00023136"/>
    </source>
</evidence>
<dbReference type="PANTHER" id="PTHR39535:SF2">
    <property type="entry name" value="HTTM DOMAIN-CONTAINING PROTEIN"/>
    <property type="match status" value="1"/>
</dbReference>
<evidence type="ECO:0000256" key="3">
    <source>
        <dbReference type="ARBA" id="ARBA00022989"/>
    </source>
</evidence>
<dbReference type="PANTHER" id="PTHR39535">
    <property type="entry name" value="SPORULATION-DELAYING PROTEIN SDPB"/>
    <property type="match status" value="1"/>
</dbReference>
<dbReference type="GO" id="GO:0012505">
    <property type="term" value="C:endomembrane system"/>
    <property type="evidence" value="ECO:0007669"/>
    <property type="project" value="UniProtKB-SubCell"/>
</dbReference>
<dbReference type="SMART" id="SM00752">
    <property type="entry name" value="HTTM"/>
    <property type="match status" value="1"/>
</dbReference>
<evidence type="ECO:0000313" key="7">
    <source>
        <dbReference type="EMBL" id="BBO32028.1"/>
    </source>
</evidence>
<sequence>MQAVTNYINDLNASVGAAWNRFWFTPSSAATLGFIRIAAGLLAFYAVATYAPDLEVWFGEGGMLPLDMVRNLYPGQWSLLFYVPANLLWPAYYLALVVIGLFTLGIGGRFSALAATVAAFSFFARGPLVTGEFESILSFILVYLCIGQADDMFSLKAVWRRHTTNSPLPAPPSAFSTISLRLIQIHIALACLMMGWAQLAAPESAWWSGEGIWLAAGRPNMPLIDLSGLADHPRIVAAWSHIITLYLLLMPFVVWLRLARPIVVIVGGFVWLSFALASGWVPFAAAMLTATAAFVEPPELRPTRELATAQ</sequence>
<keyword evidence="2 5" id="KW-0812">Transmembrane</keyword>
<keyword evidence="3 5" id="KW-1133">Transmembrane helix</keyword>
<dbReference type="InterPro" id="IPR052964">
    <property type="entry name" value="Sporulation_signal_mat"/>
</dbReference>
<proteinExistence type="predicted"/>
<dbReference type="RefSeq" id="WP_152098070.1">
    <property type="nucleotide sequence ID" value="NZ_AP021861.1"/>
</dbReference>
<keyword evidence="4 5" id="KW-0472">Membrane</keyword>
<feature type="transmembrane region" description="Helical" evidence="5">
    <location>
        <begin position="235"/>
        <end position="255"/>
    </location>
</feature>
<name>A0A5K7X683_9BACT</name>
<dbReference type="EMBL" id="AP021861">
    <property type="protein sequence ID" value="BBO32028.1"/>
    <property type="molecule type" value="Genomic_DNA"/>
</dbReference>
<comment type="subcellular location">
    <subcellularLocation>
        <location evidence="1">Endomembrane system</location>
        <topology evidence="1">Multi-pass membrane protein</topology>
    </subcellularLocation>
</comment>
<dbReference type="KEGG" id="lpav:PLANPX_1640"/>
<feature type="domain" description="HTTM-like" evidence="6">
    <location>
        <begin position="24"/>
        <end position="299"/>
    </location>
</feature>
<dbReference type="AlphaFoldDB" id="A0A5K7X683"/>